<evidence type="ECO:0000313" key="2">
    <source>
        <dbReference type="EMBL" id="NDL68284.1"/>
    </source>
</evidence>
<dbReference type="EMBL" id="JAAEEH010000033">
    <property type="protein sequence ID" value="NDL68284.1"/>
    <property type="molecule type" value="Genomic_DNA"/>
</dbReference>
<dbReference type="GO" id="GO:0016798">
    <property type="term" value="F:hydrolase activity, acting on glycosyl bonds"/>
    <property type="evidence" value="ECO:0007669"/>
    <property type="project" value="UniProtKB-KW"/>
</dbReference>
<dbReference type="InterPro" id="IPR018711">
    <property type="entry name" value="NAGPA"/>
</dbReference>
<accession>A0A7X5KMX5</accession>
<dbReference type="AlphaFoldDB" id="A0A7X5KMX5"/>
<dbReference type="PANTHER" id="PTHR40446">
    <property type="entry name" value="N-ACETYLGLUCOSAMINE-1-PHOSPHODIESTER ALPHA-N-ACETYLGLUCOSAMINIDASE"/>
    <property type="match status" value="1"/>
</dbReference>
<organism evidence="2 3">
    <name type="scientific">Anaerotalea alkaliphila</name>
    <dbReference type="NCBI Taxonomy" id="2662126"/>
    <lineage>
        <taxon>Bacteria</taxon>
        <taxon>Bacillati</taxon>
        <taxon>Bacillota</taxon>
        <taxon>Clostridia</taxon>
        <taxon>Eubacteriales</taxon>
        <taxon>Anaerotalea</taxon>
    </lineage>
</organism>
<keyword evidence="3" id="KW-1185">Reference proteome</keyword>
<protein>
    <submittedName>
        <fullName evidence="2">Phosphodiester glycosidase family protein</fullName>
    </submittedName>
</protein>
<dbReference type="PANTHER" id="PTHR40446:SF2">
    <property type="entry name" value="N-ACETYLGLUCOSAMINE-1-PHOSPHODIESTER ALPHA-N-ACETYLGLUCOSAMINIDASE"/>
    <property type="match status" value="1"/>
</dbReference>
<dbReference type="RefSeq" id="WP_162371007.1">
    <property type="nucleotide sequence ID" value="NZ_JAAEEH010000033.1"/>
</dbReference>
<sequence>MSVFGGILWVVLFALSVPVDVAGVRWRQEELVVNGRPQRLQILEVDQLHTRGSFENVFSHDQLFGYEALSSMTERQEAWYGVNGMFYDPYGTPYGTSVAGGVLVSNRVVEAPVLQLDKEGKASLGPLEVAVDVELGGNRRMEPQRLASVHYNSAPAPGQWALFTPDYARTNRIHLEQWTYGIRDGRVASVIYTDRPVSLGDHDFLLTYAGGQGPYPIQEMDPVAVSFRSDQELEGILEAFQTGGYLVRDGRPVAKNFEKFMGHTTAPSPRTLVGITPEGKVRFLVLDGRLRGASEGVTGVEAARILLEAGCVEGAYLDGGASTTLVRAGTVLNHPSNEGMERAIGHGILVNRGLETFRNPLDWFR</sequence>
<evidence type="ECO:0000313" key="3">
    <source>
        <dbReference type="Proteomes" id="UP000461585"/>
    </source>
</evidence>
<comment type="caution">
    <text evidence="2">The sequence shown here is derived from an EMBL/GenBank/DDBJ whole genome shotgun (WGS) entry which is preliminary data.</text>
</comment>
<reference evidence="2 3" key="1">
    <citation type="submission" date="2020-01" db="EMBL/GenBank/DDBJ databases">
        <title>Anaeroalcalibacter tamaniensis gen. nov., sp. nov., moderately halophilic strictly anaerobic fermenter bacterium from mud volcano of Taman peninsula.</title>
        <authorList>
            <person name="Frolova A."/>
            <person name="Merkel A.Y."/>
            <person name="Slobodkin A.I."/>
        </authorList>
    </citation>
    <scope>NUCLEOTIDE SEQUENCE [LARGE SCALE GENOMIC DNA]</scope>
    <source>
        <strain evidence="2 3">F-3ap</strain>
    </source>
</reference>
<evidence type="ECO:0000259" key="1">
    <source>
        <dbReference type="Pfam" id="PF09992"/>
    </source>
</evidence>
<dbReference type="Pfam" id="PF09992">
    <property type="entry name" value="NAGPA"/>
    <property type="match status" value="1"/>
</dbReference>
<feature type="domain" description="Phosphodiester glycosidase" evidence="1">
    <location>
        <begin position="218"/>
        <end position="350"/>
    </location>
</feature>
<gene>
    <name evidence="2" type="ORF">GXN74_11075</name>
</gene>
<proteinExistence type="predicted"/>
<keyword evidence="2" id="KW-0378">Hydrolase</keyword>
<name>A0A7X5KMX5_9FIRM</name>
<dbReference type="Proteomes" id="UP000461585">
    <property type="component" value="Unassembled WGS sequence"/>
</dbReference>
<keyword evidence="2" id="KW-0326">Glycosidase</keyword>